<dbReference type="Proteomes" id="UP001302493">
    <property type="component" value="Chromosome"/>
</dbReference>
<keyword evidence="2" id="KW-1185">Reference proteome</keyword>
<reference evidence="1" key="1">
    <citation type="submission" date="2023-03" db="EMBL/GenBank/DDBJ databases">
        <title>Genome sequence of Brevundimonas nasdae SJTX8.</title>
        <authorList>
            <person name="Liang R."/>
        </authorList>
    </citation>
    <scope>NUCLEOTIDE SEQUENCE</scope>
    <source>
        <strain evidence="1">X8</strain>
    </source>
</reference>
<evidence type="ECO:0000313" key="1">
    <source>
        <dbReference type="EMBL" id="WOB79947.1"/>
    </source>
</evidence>
<evidence type="ECO:0000313" key="2">
    <source>
        <dbReference type="Proteomes" id="UP001302493"/>
    </source>
</evidence>
<sequence>MSQTPDPAETAALERFKAQRVTAIYRLDLIAKGATISYEDGTPIDMASEKARLEAVVADMDRRIARLERSAG</sequence>
<name>A0ACD4VPZ0_9CAUL</name>
<protein>
    <submittedName>
        <fullName evidence="1">Uncharacterized protein</fullName>
    </submittedName>
</protein>
<accession>A0ACD4VPZ0</accession>
<dbReference type="EMBL" id="CP119180">
    <property type="protein sequence ID" value="WOB79947.1"/>
    <property type="molecule type" value="Genomic_DNA"/>
</dbReference>
<organism evidence="1 2">
    <name type="scientific">Brevundimonas nasdae</name>
    <dbReference type="NCBI Taxonomy" id="172043"/>
    <lineage>
        <taxon>Bacteria</taxon>
        <taxon>Pseudomonadati</taxon>
        <taxon>Pseudomonadota</taxon>
        <taxon>Alphaproteobacteria</taxon>
        <taxon>Caulobacterales</taxon>
        <taxon>Caulobacteraceae</taxon>
        <taxon>Brevundimonas</taxon>
    </lineage>
</organism>
<proteinExistence type="predicted"/>
<gene>
    <name evidence="1" type="ORF">PZA08_07170</name>
</gene>